<dbReference type="CDD" id="cd06588">
    <property type="entry name" value="PhnB_like"/>
    <property type="match status" value="1"/>
</dbReference>
<name>A0ABV8FMI5_9ACTN</name>
<dbReference type="InterPro" id="IPR029068">
    <property type="entry name" value="Glyas_Bleomycin-R_OHBP_Dase"/>
</dbReference>
<comment type="caution">
    <text evidence="2">The sequence shown here is derived from an EMBL/GenBank/DDBJ whole genome shotgun (WGS) entry which is preliminary data.</text>
</comment>
<dbReference type="EMBL" id="JBHSBH010000007">
    <property type="protein sequence ID" value="MFC3996177.1"/>
    <property type="molecule type" value="Genomic_DNA"/>
</dbReference>
<evidence type="ECO:0000313" key="2">
    <source>
        <dbReference type="EMBL" id="MFC3996177.1"/>
    </source>
</evidence>
<evidence type="ECO:0000313" key="3">
    <source>
        <dbReference type="Proteomes" id="UP001595847"/>
    </source>
</evidence>
<organism evidence="2 3">
    <name type="scientific">Nocardiopsis sediminis</name>
    <dbReference type="NCBI Taxonomy" id="1778267"/>
    <lineage>
        <taxon>Bacteria</taxon>
        <taxon>Bacillati</taxon>
        <taxon>Actinomycetota</taxon>
        <taxon>Actinomycetes</taxon>
        <taxon>Streptosporangiales</taxon>
        <taxon>Nocardiopsidaceae</taxon>
        <taxon>Nocardiopsis</taxon>
    </lineage>
</organism>
<protein>
    <submittedName>
        <fullName evidence="2">VOC family protein</fullName>
    </submittedName>
</protein>
<dbReference type="PIRSF" id="PIRSF021700">
    <property type="entry name" value="3_dmu_93_MTrfase"/>
    <property type="match status" value="1"/>
</dbReference>
<accession>A0ABV8FMI5</accession>
<dbReference type="Gene3D" id="3.10.180.10">
    <property type="entry name" value="2,3-Dihydroxybiphenyl 1,2-Dioxygenase, domain 1"/>
    <property type="match status" value="1"/>
</dbReference>
<proteinExistence type="predicted"/>
<keyword evidence="3" id="KW-1185">Reference proteome</keyword>
<dbReference type="RefSeq" id="WP_378531994.1">
    <property type="nucleotide sequence ID" value="NZ_JBHSBH010000007.1"/>
</dbReference>
<dbReference type="Pfam" id="PF06983">
    <property type="entry name" value="3-dmu-9_3-mt"/>
    <property type="match status" value="1"/>
</dbReference>
<reference evidence="3" key="1">
    <citation type="journal article" date="2019" name="Int. J. Syst. Evol. Microbiol.">
        <title>The Global Catalogue of Microorganisms (GCM) 10K type strain sequencing project: providing services to taxonomists for standard genome sequencing and annotation.</title>
        <authorList>
            <consortium name="The Broad Institute Genomics Platform"/>
            <consortium name="The Broad Institute Genome Sequencing Center for Infectious Disease"/>
            <person name="Wu L."/>
            <person name="Ma J."/>
        </authorList>
    </citation>
    <scope>NUCLEOTIDE SEQUENCE [LARGE SCALE GENOMIC DNA]</scope>
    <source>
        <strain evidence="3">TBRC 1826</strain>
    </source>
</reference>
<sequence length="149" mass="16334">MQVSTFLWFDGRAEEAADHYTGVFDDSAVLDVQRAPDGRVMTVTFELAGQRYVAYNGGPEFTFTGAISLYAECDTQEEVDRVWANLTDGGKEGPGGSLTDRFGVTWQVMPKALGELLNAAGPDEAERILTALHAMTKIDVQRLIDARDQ</sequence>
<dbReference type="InterPro" id="IPR028973">
    <property type="entry name" value="PhnB-like"/>
</dbReference>
<dbReference type="PANTHER" id="PTHR33990">
    <property type="entry name" value="PROTEIN YJDN-RELATED"/>
    <property type="match status" value="1"/>
</dbReference>
<dbReference type="InterPro" id="IPR009725">
    <property type="entry name" value="3_dmu_93_MTrfase"/>
</dbReference>
<dbReference type="Proteomes" id="UP001595847">
    <property type="component" value="Unassembled WGS sequence"/>
</dbReference>
<feature type="domain" description="PhnB-like" evidence="1">
    <location>
        <begin position="3"/>
        <end position="109"/>
    </location>
</feature>
<gene>
    <name evidence="2" type="ORF">ACFOVU_09645</name>
</gene>
<evidence type="ECO:0000259" key="1">
    <source>
        <dbReference type="Pfam" id="PF06983"/>
    </source>
</evidence>
<dbReference type="SUPFAM" id="SSF54593">
    <property type="entry name" value="Glyoxalase/Bleomycin resistance protein/Dihydroxybiphenyl dioxygenase"/>
    <property type="match status" value="1"/>
</dbReference>